<reference evidence="2 3" key="1">
    <citation type="submission" date="2017-09" db="EMBL/GenBank/DDBJ databases">
        <authorList>
            <person name="Ehlers B."/>
            <person name="Leendertz F.H."/>
        </authorList>
    </citation>
    <scope>NUCLEOTIDE SEQUENCE [LARGE SCALE GENOMIC DNA]</scope>
    <source>
        <strain evidence="2 3">DSM 27208</strain>
    </source>
</reference>
<accession>A0A285N9L4</accession>
<dbReference type="InterPro" id="IPR055985">
    <property type="entry name" value="DUF7563"/>
</dbReference>
<evidence type="ECO:0000313" key="2">
    <source>
        <dbReference type="EMBL" id="SNZ06194.1"/>
    </source>
</evidence>
<feature type="region of interest" description="Disordered" evidence="1">
    <location>
        <begin position="49"/>
        <end position="92"/>
    </location>
</feature>
<keyword evidence="3" id="KW-1185">Reference proteome</keyword>
<name>A0A285N9L4_NATPI</name>
<evidence type="ECO:0000313" key="3">
    <source>
        <dbReference type="Proteomes" id="UP000219453"/>
    </source>
</evidence>
<sequence length="92" mass="10114">MVGVTPTPLSRGAHNRCLYCHSATQRKIRKLFGDNDDQLHRCPQCDTQKRLRQGSGAGVDVDDPDPVEHPERYYGNNLPPQAAILSDGGETA</sequence>
<dbReference type="AlphaFoldDB" id="A0A285N9L4"/>
<dbReference type="EMBL" id="OBEJ01000001">
    <property type="protein sequence ID" value="SNZ06194.1"/>
    <property type="molecule type" value="Genomic_DNA"/>
</dbReference>
<evidence type="ECO:0000256" key="1">
    <source>
        <dbReference type="SAM" id="MobiDB-lite"/>
    </source>
</evidence>
<proteinExistence type="predicted"/>
<organism evidence="2 3">
    <name type="scientific">Natronoarchaeum philippinense</name>
    <dbReference type="NCBI Taxonomy" id="558529"/>
    <lineage>
        <taxon>Archaea</taxon>
        <taxon>Methanobacteriati</taxon>
        <taxon>Methanobacteriota</taxon>
        <taxon>Stenosarchaea group</taxon>
        <taxon>Halobacteria</taxon>
        <taxon>Halobacteriales</taxon>
        <taxon>Natronoarchaeaceae</taxon>
    </lineage>
</organism>
<dbReference type="Proteomes" id="UP000219453">
    <property type="component" value="Unassembled WGS sequence"/>
</dbReference>
<protein>
    <submittedName>
        <fullName evidence="2">Uncharacterized protein</fullName>
    </submittedName>
</protein>
<gene>
    <name evidence="2" type="ORF">SAMN06269185_1081</name>
</gene>
<dbReference type="Pfam" id="PF24444">
    <property type="entry name" value="DUF7563"/>
    <property type="match status" value="1"/>
</dbReference>